<reference evidence="3" key="1">
    <citation type="journal article" date="2021" name="IMA Fungus">
        <title>Genomic characterization of three marine fungi, including Emericellopsis atlantica sp. nov. with signatures of a generalist lifestyle and marine biomass degradation.</title>
        <authorList>
            <person name="Hagestad O.C."/>
            <person name="Hou L."/>
            <person name="Andersen J.H."/>
            <person name="Hansen E.H."/>
            <person name="Altermark B."/>
            <person name="Li C."/>
            <person name="Kuhnert E."/>
            <person name="Cox R.J."/>
            <person name="Crous P.W."/>
            <person name="Spatafora J.W."/>
            <person name="Lail K."/>
            <person name="Amirebrahimi M."/>
            <person name="Lipzen A."/>
            <person name="Pangilinan J."/>
            <person name="Andreopoulos W."/>
            <person name="Hayes R.D."/>
            <person name="Ng V."/>
            <person name="Grigoriev I.V."/>
            <person name="Jackson S.A."/>
            <person name="Sutton T.D.S."/>
            <person name="Dobson A.D.W."/>
            <person name="Rama T."/>
        </authorList>
    </citation>
    <scope>NUCLEOTIDE SEQUENCE</scope>
    <source>
        <strain evidence="3">TRa018bII</strain>
    </source>
</reference>
<keyword evidence="1" id="KW-1133">Transmembrane helix</keyword>
<dbReference type="OrthoDB" id="2560628at2759"/>
<feature type="domain" description="DUF7702" evidence="2">
    <location>
        <begin position="3"/>
        <end position="247"/>
    </location>
</feature>
<proteinExistence type="predicted"/>
<comment type="caution">
    <text evidence="3">The sequence shown here is derived from an EMBL/GenBank/DDBJ whole genome shotgun (WGS) entry which is preliminary data.</text>
</comment>
<sequence length="308" mass="33255">MTFTYHNGISVAEIVAYTPCLLIAILLCIRHGFRRSAGFYFLIIFSLARILGGSMQLATISSPTSISLQTGSAILTGIGFSPLLLATLGLLSRLLDSINKSTKTLVTPLHMKLVETVITIALILGIAGGIEAGNNVSKPPYLFVPAKLTKVSIAIFIVCYAATVLAIIVTMFSLSAAEAGERRLFYSIAFALPFLAVRLVYSCLSTFTHAKQFSLLTGNATILLCVALIEEFIVTVNYEIVGLTLKKAATAPQGRQQVGSVDSRERARKENVALRIAKRTIIGRIVMALMPKKEGDVEMQTRRGDVAK</sequence>
<evidence type="ECO:0000256" key="1">
    <source>
        <dbReference type="SAM" id="Phobius"/>
    </source>
</evidence>
<evidence type="ECO:0000313" key="3">
    <source>
        <dbReference type="EMBL" id="KAG9238438.1"/>
    </source>
</evidence>
<feature type="transmembrane region" description="Helical" evidence="1">
    <location>
        <begin position="39"/>
        <end position="60"/>
    </location>
</feature>
<evidence type="ECO:0000259" key="2">
    <source>
        <dbReference type="Pfam" id="PF24800"/>
    </source>
</evidence>
<dbReference type="EMBL" id="MU251370">
    <property type="protein sequence ID" value="KAG9238438.1"/>
    <property type="molecule type" value="Genomic_DNA"/>
</dbReference>
<dbReference type="Pfam" id="PF24800">
    <property type="entry name" value="DUF7702"/>
    <property type="match status" value="1"/>
</dbReference>
<feature type="transmembrane region" description="Helical" evidence="1">
    <location>
        <begin position="184"/>
        <end position="201"/>
    </location>
</feature>
<feature type="transmembrane region" description="Helical" evidence="1">
    <location>
        <begin position="153"/>
        <end position="172"/>
    </location>
</feature>
<feature type="transmembrane region" description="Helical" evidence="1">
    <location>
        <begin position="213"/>
        <end position="238"/>
    </location>
</feature>
<dbReference type="Proteomes" id="UP000824998">
    <property type="component" value="Unassembled WGS sequence"/>
</dbReference>
<dbReference type="PANTHER" id="PTHR42109">
    <property type="entry name" value="UNPLACED GENOMIC SCAFFOLD UM_SCAF_CONTIG_1.265, WHOLE GENOME SHOTGUN SEQUENCE"/>
    <property type="match status" value="1"/>
</dbReference>
<evidence type="ECO:0000313" key="4">
    <source>
        <dbReference type="Proteomes" id="UP000824998"/>
    </source>
</evidence>
<dbReference type="PANTHER" id="PTHR42109:SF2">
    <property type="entry name" value="INTEGRAL MEMBRANE PROTEIN"/>
    <property type="match status" value="1"/>
</dbReference>
<keyword evidence="1" id="KW-0812">Transmembrane</keyword>
<accession>A0A9P8C932</accession>
<protein>
    <recommendedName>
        <fullName evidence="2">DUF7702 domain-containing protein</fullName>
    </recommendedName>
</protein>
<organism evidence="3 4">
    <name type="scientific">Amylocarpus encephaloides</name>
    <dbReference type="NCBI Taxonomy" id="45428"/>
    <lineage>
        <taxon>Eukaryota</taxon>
        <taxon>Fungi</taxon>
        <taxon>Dikarya</taxon>
        <taxon>Ascomycota</taxon>
        <taxon>Pezizomycotina</taxon>
        <taxon>Leotiomycetes</taxon>
        <taxon>Helotiales</taxon>
        <taxon>Helotiales incertae sedis</taxon>
        <taxon>Amylocarpus</taxon>
    </lineage>
</organism>
<feature type="transmembrane region" description="Helical" evidence="1">
    <location>
        <begin position="72"/>
        <end position="92"/>
    </location>
</feature>
<keyword evidence="4" id="KW-1185">Reference proteome</keyword>
<name>A0A9P8C932_9HELO</name>
<dbReference type="InterPro" id="IPR056119">
    <property type="entry name" value="DUF7702"/>
</dbReference>
<gene>
    <name evidence="3" type="ORF">BJ875DRAFT_367896</name>
</gene>
<keyword evidence="1" id="KW-0472">Membrane</keyword>
<feature type="transmembrane region" description="Helical" evidence="1">
    <location>
        <begin position="113"/>
        <end position="133"/>
    </location>
</feature>
<dbReference type="AlphaFoldDB" id="A0A9P8C932"/>
<feature type="transmembrane region" description="Helical" evidence="1">
    <location>
        <begin position="6"/>
        <end position="27"/>
    </location>
</feature>